<protein>
    <recommendedName>
        <fullName evidence="3">F-box domain-containing protein</fullName>
    </recommendedName>
</protein>
<proteinExistence type="predicted"/>
<evidence type="ECO:0000313" key="2">
    <source>
        <dbReference type="Proteomes" id="UP000237441"/>
    </source>
</evidence>
<gene>
    <name evidence="1" type="ORF">BB8028_0007g00080</name>
</gene>
<reference evidence="1 2" key="1">
    <citation type="submission" date="2016-07" db="EMBL/GenBank/DDBJ databases">
        <title>Comparative genomics of the entomopathogenic fungus Beauveria bassiana.</title>
        <authorList>
            <person name="Valero Jimenez C.A."/>
            <person name="Zwaan B.J."/>
            <person name="Van Kan J.A."/>
            <person name="Takken W."/>
            <person name="Debets A.J."/>
            <person name="Schoustra S.E."/>
            <person name="Koenraadt C.J."/>
        </authorList>
    </citation>
    <scope>NUCLEOTIDE SEQUENCE [LARGE SCALE GENOMIC DNA]</scope>
    <source>
        <strain evidence="1 2">ARSEF 8028</strain>
    </source>
</reference>
<evidence type="ECO:0000313" key="1">
    <source>
        <dbReference type="EMBL" id="PQK16804.1"/>
    </source>
</evidence>
<name>A0A2S7YLE6_BEABA</name>
<dbReference type="Proteomes" id="UP000237441">
    <property type="component" value="Unassembled WGS sequence"/>
</dbReference>
<comment type="caution">
    <text evidence="1">The sequence shown here is derived from an EMBL/GenBank/DDBJ whole genome shotgun (WGS) entry which is preliminary data.</text>
</comment>
<sequence length="291" mass="34269">MSQAAQDLPTELWWKVAEELPEQQKAINRMVSSRWMRLFSASETNQEQVNMERHARVWGSVLRPRDLDQIWHELKNCETLKEYNEDEIDLILIGSHLKYAYDLDKREKHSQPATLQALLLVKACGQTLGTDELENLDLEKYLVHRSNQFQKQNHSNFTVATTRLLPVETLWSLGTVETCALFYKNSHDLFTIDMSQMKFFNDLYFSCGVIYHAIIHSGGHTRVYLKGYMPQYTEESSCKEKNELKNKLRWKIDEQNVQVQRRREHPTSHAASYQCRSAEWCLSKRHEMVNK</sequence>
<accession>A0A2S7YLE6</accession>
<organism evidence="1 2">
    <name type="scientific">Beauveria bassiana</name>
    <name type="common">White muscardine disease fungus</name>
    <name type="synonym">Tritirachium shiotae</name>
    <dbReference type="NCBI Taxonomy" id="176275"/>
    <lineage>
        <taxon>Eukaryota</taxon>
        <taxon>Fungi</taxon>
        <taxon>Dikarya</taxon>
        <taxon>Ascomycota</taxon>
        <taxon>Pezizomycotina</taxon>
        <taxon>Sordariomycetes</taxon>
        <taxon>Hypocreomycetidae</taxon>
        <taxon>Hypocreales</taxon>
        <taxon>Cordycipitaceae</taxon>
        <taxon>Beauveria</taxon>
    </lineage>
</organism>
<evidence type="ECO:0008006" key="3">
    <source>
        <dbReference type="Google" id="ProtNLM"/>
    </source>
</evidence>
<dbReference type="EMBL" id="JRHA01000007">
    <property type="protein sequence ID" value="PQK16804.1"/>
    <property type="molecule type" value="Genomic_DNA"/>
</dbReference>
<dbReference type="AlphaFoldDB" id="A0A2S7YLE6"/>